<evidence type="ECO:0000313" key="3">
    <source>
        <dbReference type="Proteomes" id="UP000308092"/>
    </source>
</evidence>
<dbReference type="Proteomes" id="UP000308092">
    <property type="component" value="Unassembled WGS sequence"/>
</dbReference>
<comment type="caution">
    <text evidence="2">The sequence shown here is derived from an EMBL/GenBank/DDBJ whole genome shotgun (WGS) entry which is preliminary data.</text>
</comment>
<evidence type="ECO:0000313" key="2">
    <source>
        <dbReference type="EMBL" id="THC96002.1"/>
    </source>
</evidence>
<sequence>MAPSLSVKDLITVDPGLPNQHPTQSHWQHIPHALSNTQSPSLPQKTDIAIIGSGITSLSVCKTLLESHPSMTITLLEARALCSGATGRNGGQLATNAGEEYQHLARTHGAEMAGKIVQFTWDNLQRMRTLSLTYAGETSELQDVQKLRVFLTSKVFKRFKDSMDMLETDHPSFRGTYTIVSAEELKTKQEYNISGAGGALLPAGTIWPYRLVTTTFASLLDKYKSRISIETHTPVTAVNYTTEESSCHPYILHTTRGTLRAGKIAYCTNGYSGHLLPRLRGLIYPFKGTMTVQVPGAAAPNRGEYLSWGFHYPAVYDACSMRYAAGLYYLMQNAKTGYYYFGGEDTRVDLCLSADDSRIDEDLVQKLQAKSVFVGDESQGHEPRTLVSAWTGVMGFSADGMPVVGQLPSSLTGRKGEGEYIAAAFNGYGMANCLLSGEALAKMMLGEGVSEWLPAAYGIHDGRLKELLTVDHAVRSFERHT</sequence>
<proteinExistence type="predicted"/>
<accession>A0A4S3JKN8</accession>
<dbReference type="InterPro" id="IPR036188">
    <property type="entry name" value="FAD/NAD-bd_sf"/>
</dbReference>
<name>A0A4S3JKN8_9EURO</name>
<dbReference type="AlphaFoldDB" id="A0A4S3JKN8"/>
<dbReference type="VEuPathDB" id="FungiDB:EYZ11_004501"/>
<gene>
    <name evidence="2" type="ORF">EYZ11_004501</name>
</gene>
<dbReference type="Gene3D" id="3.30.9.10">
    <property type="entry name" value="D-Amino Acid Oxidase, subunit A, domain 2"/>
    <property type="match status" value="1"/>
</dbReference>
<evidence type="ECO:0000259" key="1">
    <source>
        <dbReference type="Pfam" id="PF01266"/>
    </source>
</evidence>
<dbReference type="PANTHER" id="PTHR13847">
    <property type="entry name" value="SARCOSINE DEHYDROGENASE-RELATED"/>
    <property type="match status" value="1"/>
</dbReference>
<dbReference type="STRING" id="1220188.A0A4S3JKN8"/>
<protein>
    <recommendedName>
        <fullName evidence="1">FAD dependent oxidoreductase domain-containing protein</fullName>
    </recommendedName>
</protein>
<dbReference type="Pfam" id="PF01266">
    <property type="entry name" value="DAO"/>
    <property type="match status" value="1"/>
</dbReference>
<organism evidence="2 3">
    <name type="scientific">Aspergillus tanneri</name>
    <dbReference type="NCBI Taxonomy" id="1220188"/>
    <lineage>
        <taxon>Eukaryota</taxon>
        <taxon>Fungi</taxon>
        <taxon>Dikarya</taxon>
        <taxon>Ascomycota</taxon>
        <taxon>Pezizomycotina</taxon>
        <taxon>Eurotiomycetes</taxon>
        <taxon>Eurotiomycetidae</taxon>
        <taxon>Eurotiales</taxon>
        <taxon>Aspergillaceae</taxon>
        <taxon>Aspergillus</taxon>
        <taxon>Aspergillus subgen. Circumdati</taxon>
    </lineage>
</organism>
<feature type="domain" description="FAD dependent oxidoreductase" evidence="1">
    <location>
        <begin position="47"/>
        <end position="443"/>
    </location>
</feature>
<dbReference type="EMBL" id="SOSA01000132">
    <property type="protein sequence ID" value="THC96002.1"/>
    <property type="molecule type" value="Genomic_DNA"/>
</dbReference>
<dbReference type="PANTHER" id="PTHR13847:SF213">
    <property type="entry name" value="DEPENDENT OXIDOREDUCTASE, PUTATIVE-RELATED"/>
    <property type="match status" value="1"/>
</dbReference>
<dbReference type="SUPFAM" id="SSF51905">
    <property type="entry name" value="FAD/NAD(P)-binding domain"/>
    <property type="match status" value="1"/>
</dbReference>
<reference evidence="2 3" key="1">
    <citation type="submission" date="2019-03" db="EMBL/GenBank/DDBJ databases">
        <title>The genome sequence of a newly discovered highly antifungal drug resistant Aspergillus species, Aspergillus tanneri NIH 1004.</title>
        <authorList>
            <person name="Mounaud S."/>
            <person name="Singh I."/>
            <person name="Joardar V."/>
            <person name="Pakala S."/>
            <person name="Pakala S."/>
            <person name="Venepally P."/>
            <person name="Hoover J."/>
            <person name="Nierman W."/>
            <person name="Chung J."/>
            <person name="Losada L."/>
        </authorList>
    </citation>
    <scope>NUCLEOTIDE SEQUENCE [LARGE SCALE GENOMIC DNA]</scope>
    <source>
        <strain evidence="2 3">NIH1004</strain>
    </source>
</reference>
<dbReference type="GO" id="GO:0005737">
    <property type="term" value="C:cytoplasm"/>
    <property type="evidence" value="ECO:0007669"/>
    <property type="project" value="TreeGrafter"/>
</dbReference>
<dbReference type="InterPro" id="IPR006076">
    <property type="entry name" value="FAD-dep_OxRdtase"/>
</dbReference>
<keyword evidence="3" id="KW-1185">Reference proteome</keyword>
<dbReference type="Gene3D" id="3.50.50.60">
    <property type="entry name" value="FAD/NAD(P)-binding domain"/>
    <property type="match status" value="1"/>
</dbReference>